<keyword evidence="1" id="KW-0812">Transmembrane</keyword>
<dbReference type="AlphaFoldDB" id="F7AIF7"/>
<evidence type="ECO:0000313" key="2">
    <source>
        <dbReference type="Ensembl" id="ENSCINP00000029351.2"/>
    </source>
</evidence>
<protein>
    <submittedName>
        <fullName evidence="2">Protein rolling stone</fullName>
    </submittedName>
</protein>
<keyword evidence="1" id="KW-1133">Transmembrane helix</keyword>
<evidence type="ECO:0000256" key="1">
    <source>
        <dbReference type="SAM" id="Phobius"/>
    </source>
</evidence>
<gene>
    <name evidence="2" type="primary">LOC100182778</name>
</gene>
<accession>F7AIF7</accession>
<organism evidence="2 3">
    <name type="scientific">Ciona intestinalis</name>
    <name type="common">Transparent sea squirt</name>
    <name type="synonym">Ascidia intestinalis</name>
    <dbReference type="NCBI Taxonomy" id="7719"/>
    <lineage>
        <taxon>Eukaryota</taxon>
        <taxon>Metazoa</taxon>
        <taxon>Chordata</taxon>
        <taxon>Tunicata</taxon>
        <taxon>Ascidiacea</taxon>
        <taxon>Phlebobranchia</taxon>
        <taxon>Cionidae</taxon>
        <taxon>Ciona</taxon>
    </lineage>
</organism>
<proteinExistence type="predicted"/>
<evidence type="ECO:0000313" key="3">
    <source>
        <dbReference type="Proteomes" id="UP000008144"/>
    </source>
</evidence>
<feature type="transmembrane region" description="Helical" evidence="1">
    <location>
        <begin position="7"/>
        <end position="25"/>
    </location>
</feature>
<feature type="transmembrane region" description="Helical" evidence="1">
    <location>
        <begin position="98"/>
        <end position="124"/>
    </location>
</feature>
<feature type="transmembrane region" description="Helical" evidence="1">
    <location>
        <begin position="60"/>
        <end position="78"/>
    </location>
</feature>
<name>F7AIF7_CIOIN</name>
<dbReference type="OMA" id="AINFVIM"/>
<sequence length="163" mass="18476">MLIWQLQLVAMGLSFIVTVLYWTLFNPKFSVYDYNSHAINFVIMMLDFIIIAIPTRLLHFVYMALLSAIYCIFTAILHGAGYTSHVYSFLNWATNPGLSAGICIGITFVATPLVQTLFWCVYLLRNYLGDKVNPTTSNMTSQHVIMTPQYRSVEAGKVNPSFQ</sequence>
<dbReference type="PANTHER" id="PTHR12242:SF1">
    <property type="entry name" value="MYND-TYPE DOMAIN-CONTAINING PROTEIN"/>
    <property type="match status" value="1"/>
</dbReference>
<reference evidence="3" key="1">
    <citation type="journal article" date="2002" name="Science">
        <title>The draft genome of Ciona intestinalis: insights into chordate and vertebrate origins.</title>
        <authorList>
            <person name="Dehal P."/>
            <person name="Satou Y."/>
            <person name="Campbell R.K."/>
            <person name="Chapman J."/>
            <person name="Degnan B."/>
            <person name="De Tomaso A."/>
            <person name="Davidson B."/>
            <person name="Di Gregorio A."/>
            <person name="Gelpke M."/>
            <person name="Goodstein D.M."/>
            <person name="Harafuji N."/>
            <person name="Hastings K.E."/>
            <person name="Ho I."/>
            <person name="Hotta K."/>
            <person name="Huang W."/>
            <person name="Kawashima T."/>
            <person name="Lemaire P."/>
            <person name="Martinez D."/>
            <person name="Meinertzhagen I.A."/>
            <person name="Necula S."/>
            <person name="Nonaka M."/>
            <person name="Putnam N."/>
            <person name="Rash S."/>
            <person name="Saiga H."/>
            <person name="Satake M."/>
            <person name="Terry A."/>
            <person name="Yamada L."/>
            <person name="Wang H.G."/>
            <person name="Awazu S."/>
            <person name="Azumi K."/>
            <person name="Boore J."/>
            <person name="Branno M."/>
            <person name="Chin-Bow S."/>
            <person name="DeSantis R."/>
            <person name="Doyle S."/>
            <person name="Francino P."/>
            <person name="Keys D.N."/>
            <person name="Haga S."/>
            <person name="Hayashi H."/>
            <person name="Hino K."/>
            <person name="Imai K.S."/>
            <person name="Inaba K."/>
            <person name="Kano S."/>
            <person name="Kobayashi K."/>
            <person name="Kobayashi M."/>
            <person name="Lee B.I."/>
            <person name="Makabe K.W."/>
            <person name="Manohar C."/>
            <person name="Matassi G."/>
            <person name="Medina M."/>
            <person name="Mochizuki Y."/>
            <person name="Mount S."/>
            <person name="Morishita T."/>
            <person name="Miura S."/>
            <person name="Nakayama A."/>
            <person name="Nishizaka S."/>
            <person name="Nomoto H."/>
            <person name="Ohta F."/>
            <person name="Oishi K."/>
            <person name="Rigoutsos I."/>
            <person name="Sano M."/>
            <person name="Sasaki A."/>
            <person name="Sasakura Y."/>
            <person name="Shoguchi E."/>
            <person name="Shin-i T."/>
            <person name="Spagnuolo A."/>
            <person name="Stainier D."/>
            <person name="Suzuki M.M."/>
            <person name="Tassy O."/>
            <person name="Takatori N."/>
            <person name="Tokuoka M."/>
            <person name="Yagi K."/>
            <person name="Yoshizaki F."/>
            <person name="Wada S."/>
            <person name="Zhang C."/>
            <person name="Hyatt P.D."/>
            <person name="Larimer F."/>
            <person name="Detter C."/>
            <person name="Doggett N."/>
            <person name="Glavina T."/>
            <person name="Hawkins T."/>
            <person name="Richardson P."/>
            <person name="Lucas S."/>
            <person name="Kohara Y."/>
            <person name="Levine M."/>
            <person name="Satoh N."/>
            <person name="Rokhsar D.S."/>
        </authorList>
    </citation>
    <scope>NUCLEOTIDE SEQUENCE [LARGE SCALE GENOMIC DNA]</scope>
</reference>
<reference evidence="2" key="2">
    <citation type="submission" date="2025-08" db="UniProtKB">
        <authorList>
            <consortium name="Ensembl"/>
        </authorList>
    </citation>
    <scope>IDENTIFICATION</scope>
</reference>
<keyword evidence="3" id="KW-1185">Reference proteome</keyword>
<dbReference type="PANTHER" id="PTHR12242">
    <property type="entry name" value="OS02G0130600 PROTEIN-RELATED"/>
    <property type="match status" value="1"/>
</dbReference>
<dbReference type="InterPro" id="IPR049352">
    <property type="entry name" value="Rost"/>
</dbReference>
<dbReference type="HOGENOM" id="CLU_1626459_0_0_1"/>
<dbReference type="Proteomes" id="UP000008144">
    <property type="component" value="Unassembled WGS sequence"/>
</dbReference>
<keyword evidence="1" id="KW-0472">Membrane</keyword>
<feature type="transmembrane region" description="Helical" evidence="1">
    <location>
        <begin position="37"/>
        <end position="53"/>
    </location>
</feature>
<reference evidence="2" key="3">
    <citation type="submission" date="2025-09" db="UniProtKB">
        <authorList>
            <consortium name="Ensembl"/>
        </authorList>
    </citation>
    <scope>IDENTIFICATION</scope>
</reference>
<dbReference type="STRING" id="7719.ENSCINP00000029351"/>
<dbReference type="Pfam" id="PF21534">
    <property type="entry name" value="Rost"/>
    <property type="match status" value="1"/>
</dbReference>
<dbReference type="GeneTree" id="ENSGT00730000111827"/>
<dbReference type="Ensembl" id="ENSCINT00000029597.2">
    <property type="protein sequence ID" value="ENSCINP00000029351.2"/>
    <property type="gene ID" value="ENSCING00000017269.2"/>
</dbReference>
<dbReference type="InParanoid" id="F7AIF7"/>